<evidence type="ECO:0000256" key="8">
    <source>
        <dbReference type="ARBA" id="ARBA00023209"/>
    </source>
</evidence>
<keyword evidence="7 10" id="KW-0472">Membrane</keyword>
<evidence type="ECO:0000256" key="10">
    <source>
        <dbReference type="HAMAP-Rule" id="MF_01043"/>
    </source>
</evidence>
<dbReference type="GO" id="GO:0008654">
    <property type="term" value="P:phospholipid biosynthetic process"/>
    <property type="evidence" value="ECO:0007669"/>
    <property type="project" value="UniProtKB-UniRule"/>
</dbReference>
<evidence type="ECO:0000313" key="12">
    <source>
        <dbReference type="Proteomes" id="UP000095237"/>
    </source>
</evidence>
<evidence type="ECO:0000256" key="1">
    <source>
        <dbReference type="ARBA" id="ARBA00022475"/>
    </source>
</evidence>
<reference evidence="11 12" key="1">
    <citation type="submission" date="2015-11" db="EMBL/GenBank/DDBJ databases">
        <title>Evidence for parallel genomic evolution in an endosymbiosis of termite gut flagellates.</title>
        <authorList>
            <person name="Zheng H."/>
        </authorList>
    </citation>
    <scope>NUCLEOTIDE SEQUENCE [LARGE SCALE GENOMIC DNA]</scope>
    <source>
        <strain evidence="11 12">CET450</strain>
    </source>
</reference>
<dbReference type="EMBL" id="LNVX01000314">
    <property type="protein sequence ID" value="OEG70530.1"/>
    <property type="molecule type" value="Genomic_DNA"/>
</dbReference>
<feature type="transmembrane region" description="Helical" evidence="10">
    <location>
        <begin position="155"/>
        <end position="176"/>
    </location>
</feature>
<dbReference type="HAMAP" id="MF_01043">
    <property type="entry name" value="PlsY"/>
    <property type="match status" value="1"/>
</dbReference>
<keyword evidence="8 10" id="KW-0594">Phospholipid biosynthesis</keyword>
<evidence type="ECO:0000256" key="2">
    <source>
        <dbReference type="ARBA" id="ARBA00022516"/>
    </source>
</evidence>
<comment type="function">
    <text evidence="10">Catalyzes the transfer of an acyl group from acyl-phosphate (acyl-PO(4)) to glycerol-3-phosphate (G3P) to form lysophosphatidic acid (LPA). This enzyme utilizes acyl-phosphate as fatty acyl donor, but not acyl-CoA or acyl-ACP.</text>
</comment>
<name>A0A1E5IJ52_ENDTX</name>
<comment type="catalytic activity">
    <reaction evidence="10">
        <text>an acyl phosphate + sn-glycerol 3-phosphate = a 1-acyl-sn-glycero-3-phosphate + phosphate</text>
        <dbReference type="Rhea" id="RHEA:34075"/>
        <dbReference type="ChEBI" id="CHEBI:43474"/>
        <dbReference type="ChEBI" id="CHEBI:57597"/>
        <dbReference type="ChEBI" id="CHEBI:57970"/>
        <dbReference type="ChEBI" id="CHEBI:59918"/>
        <dbReference type="EC" id="2.3.1.275"/>
    </reaction>
</comment>
<evidence type="ECO:0000313" key="11">
    <source>
        <dbReference type="EMBL" id="OEG70530.1"/>
    </source>
</evidence>
<gene>
    <name evidence="10" type="primary">plsY</name>
    <name evidence="11" type="ORF">ATZ36_00645</name>
</gene>
<comment type="subunit">
    <text evidence="10">Probably interacts with PlsX.</text>
</comment>
<keyword evidence="3 10" id="KW-0808">Transferase</keyword>
<keyword evidence="1 10" id="KW-1003">Cell membrane</keyword>
<sequence length="199" mass="21463">MLIKILYILLTYLCGSIPFAYIVAKANGKVDIRTVGSGNSGATNVFREIGKGAGAITLTADVLKGFIPVYFATFIDNSFIYSVAVAAAIMSGHMFTIFLKFKGGKGVATGLGVFSAIMPLPSLIALSIFGLVFVLSRYVSLGSICAVISLPLTSYFLGYGTKPVIFTSAAAVLIIYRHRTNIKRLIERSENKLRIFKKK</sequence>
<comment type="pathway">
    <text evidence="10">Lipid metabolism; phospholipid metabolism.</text>
</comment>
<evidence type="ECO:0000256" key="4">
    <source>
        <dbReference type="ARBA" id="ARBA00022692"/>
    </source>
</evidence>
<comment type="caution">
    <text evidence="11">The sequence shown here is derived from an EMBL/GenBank/DDBJ whole genome shotgun (WGS) entry which is preliminary data.</text>
</comment>
<dbReference type="InterPro" id="IPR003811">
    <property type="entry name" value="G3P_acylTferase_PlsY"/>
</dbReference>
<dbReference type="GO" id="GO:0043772">
    <property type="term" value="F:acyl-phosphate glycerol-3-phosphate acyltransferase activity"/>
    <property type="evidence" value="ECO:0007669"/>
    <property type="project" value="UniProtKB-UniRule"/>
</dbReference>
<dbReference type="GO" id="GO:0005886">
    <property type="term" value="C:plasma membrane"/>
    <property type="evidence" value="ECO:0007669"/>
    <property type="project" value="UniProtKB-SubCell"/>
</dbReference>
<evidence type="ECO:0000256" key="7">
    <source>
        <dbReference type="ARBA" id="ARBA00023136"/>
    </source>
</evidence>
<organism evidence="11 12">
    <name type="scientific">Endomicrobium trichonymphae</name>
    <dbReference type="NCBI Taxonomy" id="1408204"/>
    <lineage>
        <taxon>Bacteria</taxon>
        <taxon>Pseudomonadati</taxon>
        <taxon>Elusimicrobiota</taxon>
        <taxon>Endomicrobiia</taxon>
        <taxon>Endomicrobiales</taxon>
        <taxon>Endomicrobiaceae</taxon>
        <taxon>Candidatus Endomicrobiellum</taxon>
    </lineage>
</organism>
<keyword evidence="5 10" id="KW-1133">Transmembrane helix</keyword>
<comment type="subcellular location">
    <subcellularLocation>
        <location evidence="10">Cell membrane</location>
        <topology evidence="10">Multi-pass membrane protein</topology>
    </subcellularLocation>
</comment>
<proteinExistence type="inferred from homology"/>
<keyword evidence="4 10" id="KW-0812">Transmembrane</keyword>
<evidence type="ECO:0000256" key="9">
    <source>
        <dbReference type="ARBA" id="ARBA00023264"/>
    </source>
</evidence>
<dbReference type="PANTHER" id="PTHR30309:SF0">
    <property type="entry name" value="GLYCEROL-3-PHOSPHATE ACYLTRANSFERASE-RELATED"/>
    <property type="match status" value="1"/>
</dbReference>
<dbReference type="AlphaFoldDB" id="A0A1E5IJ52"/>
<dbReference type="EC" id="2.3.1.275" evidence="10"/>
<dbReference type="UniPathway" id="UPA00085"/>
<dbReference type="PANTHER" id="PTHR30309">
    <property type="entry name" value="INNER MEMBRANE PROTEIN YGIH"/>
    <property type="match status" value="1"/>
</dbReference>
<dbReference type="Pfam" id="PF02660">
    <property type="entry name" value="G3P_acyltransf"/>
    <property type="match status" value="1"/>
</dbReference>
<accession>A0A1E5IJ52</accession>
<keyword evidence="2 10" id="KW-0444">Lipid biosynthesis</keyword>
<dbReference type="NCBIfam" id="TIGR00023">
    <property type="entry name" value="glycerol-3-phosphate 1-O-acyltransferase PlsY"/>
    <property type="match status" value="1"/>
</dbReference>
<keyword evidence="6 10" id="KW-0443">Lipid metabolism</keyword>
<protein>
    <recommendedName>
        <fullName evidence="10">Glycerol-3-phosphate acyltransferase</fullName>
    </recommendedName>
    <alternativeName>
        <fullName evidence="10">Acyl-PO4 G3P acyltransferase</fullName>
    </alternativeName>
    <alternativeName>
        <fullName evidence="10">Acyl-phosphate--glycerol-3-phosphate acyltransferase</fullName>
    </alternativeName>
    <alternativeName>
        <fullName evidence="10">G3P acyltransferase</fullName>
        <shortName evidence="10">GPAT</shortName>
        <ecNumber evidence="10">2.3.1.275</ecNumber>
    </alternativeName>
    <alternativeName>
        <fullName evidence="10">Lysophosphatidic acid synthase</fullName>
        <shortName evidence="10">LPA synthase</shortName>
    </alternativeName>
</protein>
<keyword evidence="9 10" id="KW-1208">Phospholipid metabolism</keyword>
<evidence type="ECO:0000256" key="3">
    <source>
        <dbReference type="ARBA" id="ARBA00022679"/>
    </source>
</evidence>
<feature type="transmembrane region" description="Helical" evidence="10">
    <location>
        <begin position="5"/>
        <end position="24"/>
    </location>
</feature>
<feature type="transmembrane region" description="Helical" evidence="10">
    <location>
        <begin position="79"/>
        <end position="99"/>
    </location>
</feature>
<keyword evidence="12" id="KW-1185">Reference proteome</keyword>
<evidence type="ECO:0000256" key="6">
    <source>
        <dbReference type="ARBA" id="ARBA00023098"/>
    </source>
</evidence>
<dbReference type="SMART" id="SM01207">
    <property type="entry name" value="G3P_acyltransf"/>
    <property type="match status" value="1"/>
</dbReference>
<comment type="similarity">
    <text evidence="10">Belongs to the PlsY family.</text>
</comment>
<evidence type="ECO:0000256" key="5">
    <source>
        <dbReference type="ARBA" id="ARBA00022989"/>
    </source>
</evidence>
<dbReference type="Proteomes" id="UP000095237">
    <property type="component" value="Unassembled WGS sequence"/>
</dbReference>
<feature type="transmembrane region" description="Helical" evidence="10">
    <location>
        <begin position="111"/>
        <end position="135"/>
    </location>
</feature>